<feature type="binding site" evidence="6">
    <location>
        <position position="111"/>
    </location>
    <ligand>
        <name>substrate</name>
    </ligand>
</feature>
<keyword evidence="3" id="KW-0560">Oxidoreductase</keyword>
<evidence type="ECO:0000256" key="4">
    <source>
        <dbReference type="ARBA" id="ARBA00023277"/>
    </source>
</evidence>
<reference evidence="9" key="1">
    <citation type="submission" date="2020-10" db="EMBL/GenBank/DDBJ databases">
        <authorList>
            <person name="Roach M.J.R."/>
        </authorList>
    </citation>
    <scope>NUCLEOTIDE SEQUENCE</scope>
    <source>
        <strain evidence="9">CBS 1945</strain>
    </source>
</reference>
<dbReference type="AlphaFoldDB" id="A0A875S6U9"/>
<name>A0A875S6U9_EENNA</name>
<evidence type="ECO:0000256" key="3">
    <source>
        <dbReference type="ARBA" id="ARBA00023002"/>
    </source>
</evidence>
<dbReference type="OrthoDB" id="416253at2759"/>
<dbReference type="InterPro" id="IPR036812">
    <property type="entry name" value="NAD(P)_OxRdtase_dom_sf"/>
</dbReference>
<keyword evidence="4" id="KW-0119">Carbohydrate metabolism</keyword>
<dbReference type="RefSeq" id="XP_038779277.1">
    <property type="nucleotide sequence ID" value="XM_038923349.1"/>
</dbReference>
<protein>
    <submittedName>
        <fullName evidence="9">NAD(P)H-dependent D-xylose reductase (XR)</fullName>
    </submittedName>
</protein>
<dbReference type="SUPFAM" id="SSF51430">
    <property type="entry name" value="NAD(P)-linked oxidoreductase"/>
    <property type="match status" value="1"/>
</dbReference>
<dbReference type="Gene3D" id="3.20.20.100">
    <property type="entry name" value="NADP-dependent oxidoreductase domain"/>
    <property type="match status" value="1"/>
</dbReference>
<dbReference type="Pfam" id="PF00248">
    <property type="entry name" value="Aldo_ket_red"/>
    <property type="match status" value="1"/>
</dbReference>
<evidence type="ECO:0000256" key="7">
    <source>
        <dbReference type="PIRSR" id="PIRSR000097-3"/>
    </source>
</evidence>
<evidence type="ECO:0000313" key="10">
    <source>
        <dbReference type="Proteomes" id="UP000662931"/>
    </source>
</evidence>
<feature type="site" description="Lowers pKa of active site Tyr" evidence="7">
    <location>
        <position position="78"/>
    </location>
</feature>
<keyword evidence="2" id="KW-0521">NADP</keyword>
<gene>
    <name evidence="9" type="primary">XYL1</name>
    <name evidence="9" type="ORF">FOA43_003071</name>
</gene>
<dbReference type="PIRSF" id="PIRSF000097">
    <property type="entry name" value="AKR"/>
    <property type="match status" value="1"/>
</dbReference>
<dbReference type="InterPro" id="IPR020471">
    <property type="entry name" value="AKR"/>
</dbReference>
<dbReference type="EMBL" id="CP064814">
    <property type="protein sequence ID" value="QPG75712.1"/>
    <property type="molecule type" value="Genomic_DNA"/>
</dbReference>
<organism evidence="9 10">
    <name type="scientific">Eeniella nana</name>
    <name type="common">Yeast</name>
    <name type="synonym">Brettanomyces nanus</name>
    <dbReference type="NCBI Taxonomy" id="13502"/>
    <lineage>
        <taxon>Eukaryota</taxon>
        <taxon>Fungi</taxon>
        <taxon>Dikarya</taxon>
        <taxon>Ascomycota</taxon>
        <taxon>Saccharomycotina</taxon>
        <taxon>Pichiomycetes</taxon>
        <taxon>Pichiales</taxon>
        <taxon>Pichiaceae</taxon>
        <taxon>Brettanomyces</taxon>
    </lineage>
</organism>
<evidence type="ECO:0000256" key="2">
    <source>
        <dbReference type="ARBA" id="ARBA00022857"/>
    </source>
</evidence>
<dbReference type="KEGG" id="bnn:FOA43_003071"/>
<evidence type="ECO:0000313" key="9">
    <source>
        <dbReference type="EMBL" id="QPG75712.1"/>
    </source>
</evidence>
<evidence type="ECO:0000256" key="6">
    <source>
        <dbReference type="PIRSR" id="PIRSR000097-2"/>
    </source>
</evidence>
<evidence type="ECO:0000259" key="8">
    <source>
        <dbReference type="Pfam" id="PF00248"/>
    </source>
</evidence>
<sequence>MPKLITLNNGVKIPQVGFGCWKVPKDICPQQIYDAIKVGYRMFDGATDYGNEKEVGKGLRKAIADGIVKREDLVIVSKLWNSYHSPKNVKLVVNKILSDLGLDYLDVLYMHFPIAQKFVPIEERYPPGFFCGTEGVWEYENVPIAVTWAAMENLVKEGLVKSIGISNSCGAVIQDLLRGCKIRPQLLQIEHHPYLVQKRLVEYVQAQGIVIVAYSSFGPQSFVEMDNPMAVNCPKLFDNPTIKKIAQAHKVSAAQVLLRWSTQNGICVIPKSSKKERLLSNLQSDKFNLTEAELNEIDGLNRNLRFNDPWDWSDDPKTKIPTFI</sequence>
<evidence type="ECO:0000256" key="1">
    <source>
        <dbReference type="ARBA" id="ARBA00007905"/>
    </source>
</evidence>
<dbReference type="PRINTS" id="PR00069">
    <property type="entry name" value="ALDKETRDTASE"/>
</dbReference>
<dbReference type="PANTHER" id="PTHR43827:SF3">
    <property type="entry name" value="NADP-DEPENDENT OXIDOREDUCTASE DOMAIN-CONTAINING PROTEIN"/>
    <property type="match status" value="1"/>
</dbReference>
<evidence type="ECO:0000256" key="5">
    <source>
        <dbReference type="PIRSR" id="PIRSR000097-1"/>
    </source>
</evidence>
<dbReference type="InterPro" id="IPR023210">
    <property type="entry name" value="NADP_OxRdtase_dom"/>
</dbReference>
<dbReference type="FunFam" id="3.20.20.100:FF:000007">
    <property type="entry name" value="NAD(P)H-dependent D-xylose reductase xyl1"/>
    <property type="match status" value="1"/>
</dbReference>
<comment type="similarity">
    <text evidence="1">Belongs to the aldo/keto reductase family.</text>
</comment>
<feature type="domain" description="NADP-dependent oxidoreductase" evidence="8">
    <location>
        <begin position="32"/>
        <end position="301"/>
    </location>
</feature>
<dbReference type="Proteomes" id="UP000662931">
    <property type="component" value="Chromosome 3"/>
</dbReference>
<proteinExistence type="inferred from homology"/>
<accession>A0A875S6U9</accession>
<feature type="active site" description="Proton donor" evidence="5">
    <location>
        <position position="49"/>
    </location>
</feature>
<dbReference type="GeneID" id="62196472"/>
<dbReference type="PANTHER" id="PTHR43827">
    <property type="entry name" value="2,5-DIKETO-D-GLUCONIC ACID REDUCTASE"/>
    <property type="match status" value="1"/>
</dbReference>
<dbReference type="GO" id="GO:0016616">
    <property type="term" value="F:oxidoreductase activity, acting on the CH-OH group of donors, NAD or NADP as acceptor"/>
    <property type="evidence" value="ECO:0007669"/>
    <property type="project" value="UniProtKB-ARBA"/>
</dbReference>
<keyword evidence="10" id="KW-1185">Reference proteome</keyword>